<dbReference type="AlphaFoldDB" id="A0A1V8SPK2"/>
<keyword evidence="4" id="KW-1185">Reference proteome</keyword>
<dbReference type="SUPFAM" id="SSF52833">
    <property type="entry name" value="Thioredoxin-like"/>
    <property type="match status" value="1"/>
</dbReference>
<evidence type="ECO:0008006" key="5">
    <source>
        <dbReference type="Google" id="ProtNLM"/>
    </source>
</evidence>
<dbReference type="InterPro" id="IPR011893">
    <property type="entry name" value="Selenoprotein_Rdx-typ"/>
</dbReference>
<dbReference type="EMBL" id="NAJO01000032">
    <property type="protein sequence ID" value="OQO01029.1"/>
    <property type="molecule type" value="Genomic_DNA"/>
</dbReference>
<dbReference type="Gene3D" id="3.40.30.10">
    <property type="entry name" value="Glutaredoxin"/>
    <property type="match status" value="1"/>
</dbReference>
<dbReference type="Proteomes" id="UP000192596">
    <property type="component" value="Unassembled WGS sequence"/>
</dbReference>
<name>A0A1V8SPK2_9PEZI</name>
<dbReference type="OrthoDB" id="60822at2759"/>
<proteinExistence type="predicted"/>
<accession>A0A1V8SPK2</accession>
<keyword evidence="1" id="KW-0676">Redox-active center</keyword>
<dbReference type="NCBIfam" id="TIGR02174">
    <property type="entry name" value="CXXU_selWTH"/>
    <property type="match status" value="1"/>
</dbReference>
<evidence type="ECO:0000256" key="2">
    <source>
        <dbReference type="SAM" id="MobiDB-lite"/>
    </source>
</evidence>
<gene>
    <name evidence="3" type="ORF">B0A48_13272</name>
</gene>
<evidence type="ECO:0000256" key="1">
    <source>
        <dbReference type="ARBA" id="ARBA00023284"/>
    </source>
</evidence>
<evidence type="ECO:0000313" key="4">
    <source>
        <dbReference type="Proteomes" id="UP000192596"/>
    </source>
</evidence>
<protein>
    <recommendedName>
        <fullName evidence="5">Selenoprotein W-like protein</fullName>
    </recommendedName>
</protein>
<dbReference type="InterPro" id="IPR036249">
    <property type="entry name" value="Thioredoxin-like_sf"/>
</dbReference>
<feature type="region of interest" description="Disordered" evidence="2">
    <location>
        <begin position="101"/>
        <end position="134"/>
    </location>
</feature>
<evidence type="ECO:0000313" key="3">
    <source>
        <dbReference type="EMBL" id="OQO01029.1"/>
    </source>
</evidence>
<reference evidence="4" key="1">
    <citation type="submission" date="2017-03" db="EMBL/GenBank/DDBJ databases">
        <title>Genomes of endolithic fungi from Antarctica.</title>
        <authorList>
            <person name="Coleine C."/>
            <person name="Masonjones S."/>
            <person name="Stajich J.E."/>
        </authorList>
    </citation>
    <scope>NUCLEOTIDE SEQUENCE [LARGE SCALE GENOMIC DNA]</scope>
    <source>
        <strain evidence="4">CCFEE 5527</strain>
    </source>
</reference>
<feature type="compositionally biased region" description="Basic and acidic residues" evidence="2">
    <location>
        <begin position="101"/>
        <end position="123"/>
    </location>
</feature>
<dbReference type="InParanoid" id="A0A1V8SPK2"/>
<dbReference type="Pfam" id="PF10262">
    <property type="entry name" value="Rdx"/>
    <property type="match status" value="1"/>
</dbReference>
<dbReference type="PANTHER" id="PTHR36417:SF2">
    <property type="entry name" value="SELENOPROTEIN DOMAIN PROTEIN (AFU_ORTHOLOGUE AFUA_1G05220)"/>
    <property type="match status" value="1"/>
</dbReference>
<organism evidence="3 4">
    <name type="scientific">Cryoendolithus antarcticus</name>
    <dbReference type="NCBI Taxonomy" id="1507870"/>
    <lineage>
        <taxon>Eukaryota</taxon>
        <taxon>Fungi</taxon>
        <taxon>Dikarya</taxon>
        <taxon>Ascomycota</taxon>
        <taxon>Pezizomycotina</taxon>
        <taxon>Dothideomycetes</taxon>
        <taxon>Dothideomycetidae</taxon>
        <taxon>Cladosporiales</taxon>
        <taxon>Cladosporiaceae</taxon>
        <taxon>Cryoendolithus</taxon>
    </lineage>
</organism>
<dbReference type="PANTHER" id="PTHR36417">
    <property type="entry name" value="SELENOPROTEIN DOMAIN PROTEIN (AFU_ORTHOLOGUE AFUA_1G05220)"/>
    <property type="match status" value="1"/>
</dbReference>
<sequence length="236" mass="25588">MESMTAPALVHLPRVAITFCTQCRWMLRATYFGQELLSTFGTSIGEIALIPATGGLFTVHLTHKPPGATEVQETLIWDRKAEGGFPETKVLKQLIRNHIEPGKDLGHSDKPAKGRVEAAKSDAEQQASAANGADVTSAAIPSLAAGPTTAKDYGQLPVAAAKMLRLELDTERVSTQPASDSRPLATMPRISIPILQHRAYDPAPRNFDTKRLRFLRGHAIAVIQDTGLGMRERYVG</sequence>
<comment type="caution">
    <text evidence="3">The sequence shown here is derived from an EMBL/GenBank/DDBJ whole genome shotgun (WGS) entry which is preliminary data.</text>
</comment>